<accession>A0A6A2ZD97</accession>
<evidence type="ECO:0000256" key="1">
    <source>
        <dbReference type="SAM" id="MobiDB-lite"/>
    </source>
</evidence>
<evidence type="ECO:0000313" key="3">
    <source>
        <dbReference type="Proteomes" id="UP000436088"/>
    </source>
</evidence>
<evidence type="ECO:0000313" key="2">
    <source>
        <dbReference type="EMBL" id="KAE8689991.1"/>
    </source>
</evidence>
<comment type="caution">
    <text evidence="2">The sequence shown here is derived from an EMBL/GenBank/DDBJ whole genome shotgun (WGS) entry which is preliminary data.</text>
</comment>
<dbReference type="GO" id="GO:0000776">
    <property type="term" value="C:kinetochore"/>
    <property type="evidence" value="ECO:0007669"/>
    <property type="project" value="TreeGrafter"/>
</dbReference>
<dbReference type="InterPro" id="IPR039249">
    <property type="entry name" value="GPATCH11"/>
</dbReference>
<name>A0A6A2ZD97_HIBSY</name>
<feature type="compositionally biased region" description="Basic and acidic residues" evidence="1">
    <location>
        <begin position="1"/>
        <end position="18"/>
    </location>
</feature>
<feature type="region of interest" description="Disordered" evidence="1">
    <location>
        <begin position="1"/>
        <end position="45"/>
    </location>
</feature>
<dbReference type="EMBL" id="VEPZ02001166">
    <property type="protein sequence ID" value="KAE8689991.1"/>
    <property type="molecule type" value="Genomic_DNA"/>
</dbReference>
<dbReference type="PANTHER" id="PTHR21032:SF0">
    <property type="entry name" value="G PATCH DOMAIN-CONTAINING PROTEIN 11"/>
    <property type="match status" value="1"/>
</dbReference>
<gene>
    <name evidence="2" type="ORF">F3Y22_tig00110930pilonHSYRG00110</name>
</gene>
<proteinExistence type="predicted"/>
<organism evidence="2 3">
    <name type="scientific">Hibiscus syriacus</name>
    <name type="common">Rose of Sharon</name>
    <dbReference type="NCBI Taxonomy" id="106335"/>
    <lineage>
        <taxon>Eukaryota</taxon>
        <taxon>Viridiplantae</taxon>
        <taxon>Streptophyta</taxon>
        <taxon>Embryophyta</taxon>
        <taxon>Tracheophyta</taxon>
        <taxon>Spermatophyta</taxon>
        <taxon>Magnoliopsida</taxon>
        <taxon>eudicotyledons</taxon>
        <taxon>Gunneridae</taxon>
        <taxon>Pentapetalae</taxon>
        <taxon>rosids</taxon>
        <taxon>malvids</taxon>
        <taxon>Malvales</taxon>
        <taxon>Malvaceae</taxon>
        <taxon>Malvoideae</taxon>
        <taxon>Hibiscus</taxon>
    </lineage>
</organism>
<protein>
    <submittedName>
        <fullName evidence="2">Uncharacterized protein</fullName>
    </submittedName>
</protein>
<dbReference type="PANTHER" id="PTHR21032">
    <property type="entry name" value="G PATCH DOMAIN-CONTAINING PROTEIN 11"/>
    <property type="match status" value="1"/>
</dbReference>
<dbReference type="AlphaFoldDB" id="A0A6A2ZD97"/>
<feature type="region of interest" description="Disordered" evidence="1">
    <location>
        <begin position="133"/>
        <end position="158"/>
    </location>
</feature>
<reference evidence="2" key="1">
    <citation type="submission" date="2019-09" db="EMBL/GenBank/DDBJ databases">
        <title>Draft genome information of white flower Hibiscus syriacus.</title>
        <authorList>
            <person name="Kim Y.-M."/>
        </authorList>
    </citation>
    <scope>NUCLEOTIDE SEQUENCE [LARGE SCALE GENOMIC DNA]</scope>
    <source>
        <strain evidence="2">YM2019G1</strain>
    </source>
</reference>
<feature type="compositionally biased region" description="Acidic residues" evidence="1">
    <location>
        <begin position="138"/>
        <end position="158"/>
    </location>
</feature>
<sequence>MAEEDSSRIQKSNGKTEKEEEDDDYMGDLSHFLPPEPSNSAKLSLKKRKKKKTTIIWEICHFLPPEPSNSAKLSLKSKWVTPQAQHLEKNEEALMEEFGSWQKSQWRSRRVVVNYKKAKAALDQLENKEIVVTKKNDEEEGGQDEEEEEEEVTEEHVL</sequence>
<dbReference type="Proteomes" id="UP000436088">
    <property type="component" value="Unassembled WGS sequence"/>
</dbReference>
<keyword evidence="3" id="KW-1185">Reference proteome</keyword>